<dbReference type="SUPFAM" id="SSF53850">
    <property type="entry name" value="Periplasmic binding protein-like II"/>
    <property type="match status" value="1"/>
</dbReference>
<dbReference type="PANTHER" id="PTHR37690">
    <property type="entry name" value="CHORISMATE DEHYDRATASE"/>
    <property type="match status" value="1"/>
</dbReference>
<comment type="similarity">
    <text evidence="4">Belongs to the MqnA/MqnD family. MqnA subfamily.</text>
</comment>
<sequence length="264" mass="30136">MDKLKIGVVPYMNAKPFIYGFEKRVDEIDIVYGVPSVLPEMLDNDNLDLVVMPSAGYFRSTGYEIIPGSAIASNGLVESVKLFIKAPSIEKIRTVALDKDSLTSCVLTKIILWKKYSLKPEYIVLNDKRKIYNEYADAFLVIGDDAMKVREEGFIVLDLGQEWNELTRLPFVYAVWVAKSGTKLHGLSKLLIDAREYGLKFVDEIADAEAARLGMEKERCFWYLKESIKYNLGEQEIRGLKSFYDYAVEMGEVEEGVKLEFYNE</sequence>
<dbReference type="PANTHER" id="PTHR37690:SF1">
    <property type="entry name" value="CHORISMATE DEHYDRATASE"/>
    <property type="match status" value="1"/>
</dbReference>
<comment type="catalytic activity">
    <reaction evidence="4">
        <text>chorismate = 3-[(1-carboxyvinyl)-oxy]benzoate + H2O</text>
        <dbReference type="Rhea" id="RHEA:40051"/>
        <dbReference type="ChEBI" id="CHEBI:15377"/>
        <dbReference type="ChEBI" id="CHEBI:29748"/>
        <dbReference type="ChEBI" id="CHEBI:76981"/>
        <dbReference type="EC" id="4.2.1.151"/>
    </reaction>
</comment>
<dbReference type="InterPro" id="IPR003773">
    <property type="entry name" value="Menaquinone_biosynth"/>
</dbReference>
<protein>
    <recommendedName>
        <fullName evidence="4">Chorismate dehydratase</fullName>
        <ecNumber evidence="4">4.2.1.151</ecNumber>
    </recommendedName>
    <alternativeName>
        <fullName evidence="4">Menaquinone biosynthetic enzyme MqnA</fullName>
    </alternativeName>
</protein>
<evidence type="ECO:0000256" key="4">
    <source>
        <dbReference type="HAMAP-Rule" id="MF_00995"/>
    </source>
</evidence>
<dbReference type="eggNOG" id="COG1427">
    <property type="taxonomic scope" value="Bacteria"/>
</dbReference>
<evidence type="ECO:0000313" key="5">
    <source>
        <dbReference type="EMBL" id="KHE90500.1"/>
    </source>
</evidence>
<evidence type="ECO:0000256" key="1">
    <source>
        <dbReference type="ARBA" id="ARBA00004863"/>
    </source>
</evidence>
<comment type="function">
    <text evidence="4">Catalyzes the dehydration of chorismate into 3-[(1-carboxyvinyl)oxy]benzoate, a step in the biosynthesis of menaquinone (MK, vitamin K2).</text>
</comment>
<evidence type="ECO:0000313" key="6">
    <source>
        <dbReference type="Proteomes" id="UP000030652"/>
    </source>
</evidence>
<dbReference type="Pfam" id="PF02621">
    <property type="entry name" value="VitK2_biosynth"/>
    <property type="match status" value="1"/>
</dbReference>
<keyword evidence="2 4" id="KW-0474">Menaquinone biosynthesis</keyword>
<evidence type="ECO:0000256" key="2">
    <source>
        <dbReference type="ARBA" id="ARBA00022428"/>
    </source>
</evidence>
<dbReference type="Gene3D" id="3.40.190.10">
    <property type="entry name" value="Periplasmic binding protein-like II"/>
    <property type="match status" value="2"/>
</dbReference>
<organism evidence="5 6">
    <name type="scientific">Candidatus Scalindua brodae</name>
    <dbReference type="NCBI Taxonomy" id="237368"/>
    <lineage>
        <taxon>Bacteria</taxon>
        <taxon>Pseudomonadati</taxon>
        <taxon>Planctomycetota</taxon>
        <taxon>Candidatus Brocadiia</taxon>
        <taxon>Candidatus Brocadiales</taxon>
        <taxon>Candidatus Scalinduaceae</taxon>
        <taxon>Candidatus Scalindua</taxon>
    </lineage>
</organism>
<dbReference type="Proteomes" id="UP000030652">
    <property type="component" value="Unassembled WGS sequence"/>
</dbReference>
<evidence type="ECO:0000256" key="3">
    <source>
        <dbReference type="ARBA" id="ARBA00023239"/>
    </source>
</evidence>
<comment type="pathway">
    <text evidence="1 4">Quinol/quinone metabolism; menaquinone biosynthesis.</text>
</comment>
<reference evidence="5 6" key="1">
    <citation type="submission" date="2014-10" db="EMBL/GenBank/DDBJ databases">
        <title>Draft genome of anammox bacterium scalindua brodae, obtained using differential coverage binning of sequence data from two enrichment reactors.</title>
        <authorList>
            <person name="Speth D.R."/>
            <person name="Russ L."/>
            <person name="Kartal B."/>
            <person name="Op den Camp H.J."/>
            <person name="Dutilh B.E."/>
            <person name="Jetten M.S."/>
        </authorList>
    </citation>
    <scope>NUCLEOTIDE SEQUENCE [LARGE SCALE GENOMIC DNA]</scope>
    <source>
        <strain evidence="5">RU1</strain>
    </source>
</reference>
<dbReference type="UniPathway" id="UPA00079"/>
<dbReference type="EC" id="4.2.1.151" evidence="4"/>
<keyword evidence="3 4" id="KW-0456">Lyase</keyword>
<dbReference type="HAMAP" id="MF_00995">
    <property type="entry name" value="MqnA"/>
    <property type="match status" value="1"/>
</dbReference>
<dbReference type="AlphaFoldDB" id="A0A0B0EIF7"/>
<accession>A0A0B0EIF7</accession>
<dbReference type="GO" id="GO:0009234">
    <property type="term" value="P:menaquinone biosynthetic process"/>
    <property type="evidence" value="ECO:0007669"/>
    <property type="project" value="UniProtKB-UniRule"/>
</dbReference>
<dbReference type="InterPro" id="IPR030868">
    <property type="entry name" value="MqnA"/>
</dbReference>
<dbReference type="CDD" id="cd13634">
    <property type="entry name" value="PBP2_Sco4506"/>
    <property type="match status" value="1"/>
</dbReference>
<name>A0A0B0EIF7_9BACT</name>
<comment type="caution">
    <text evidence="5">The sequence shown here is derived from an EMBL/GenBank/DDBJ whole genome shotgun (WGS) entry which is preliminary data.</text>
</comment>
<proteinExistence type="inferred from homology"/>
<gene>
    <name evidence="4" type="primary">mqnA</name>
    <name evidence="5" type="ORF">SCABRO_03768</name>
</gene>
<dbReference type="GO" id="GO:0016836">
    <property type="term" value="F:hydro-lyase activity"/>
    <property type="evidence" value="ECO:0007669"/>
    <property type="project" value="UniProtKB-UniRule"/>
</dbReference>
<dbReference type="EMBL" id="JRYO01000259">
    <property type="protein sequence ID" value="KHE90500.1"/>
    <property type="molecule type" value="Genomic_DNA"/>
</dbReference>